<dbReference type="STRING" id="747365.Thena_1009"/>
<protein>
    <recommendedName>
        <fullName evidence="4">DUF996 domain-containing protein</fullName>
    </recommendedName>
</protein>
<dbReference type="Proteomes" id="UP000011765">
    <property type="component" value="Chromosome"/>
</dbReference>
<keyword evidence="3" id="KW-1185">Reference proteome</keyword>
<evidence type="ECO:0000313" key="2">
    <source>
        <dbReference type="EMBL" id="AEE14638.1"/>
    </source>
</evidence>
<accession>M1E7G6</accession>
<proteinExistence type="predicted"/>
<feature type="transmembrane region" description="Helical" evidence="1">
    <location>
        <begin position="32"/>
        <end position="49"/>
    </location>
</feature>
<evidence type="ECO:0008006" key="4">
    <source>
        <dbReference type="Google" id="ProtNLM"/>
    </source>
</evidence>
<gene>
    <name evidence="2" type="ORF">Thena_1009</name>
</gene>
<feature type="transmembrane region" description="Helical" evidence="1">
    <location>
        <begin position="9"/>
        <end position="26"/>
    </location>
</feature>
<dbReference type="InterPro" id="IPR010397">
    <property type="entry name" value="DUF996"/>
</dbReference>
<dbReference type="eggNOG" id="COG2245">
    <property type="taxonomic scope" value="Bacteria"/>
</dbReference>
<dbReference type="AlphaFoldDB" id="M1E7G6"/>
<dbReference type="KEGG" id="tnr:Thena_1009"/>
<feature type="transmembrane region" description="Helical" evidence="1">
    <location>
        <begin position="87"/>
        <end position="113"/>
    </location>
</feature>
<dbReference type="HOGENOM" id="CLU_105758_0_0_9"/>
<evidence type="ECO:0000313" key="3">
    <source>
        <dbReference type="Proteomes" id="UP000011765"/>
    </source>
</evidence>
<feature type="transmembrane region" description="Helical" evidence="1">
    <location>
        <begin position="134"/>
        <end position="163"/>
    </location>
</feature>
<evidence type="ECO:0000256" key="1">
    <source>
        <dbReference type="SAM" id="Phobius"/>
    </source>
</evidence>
<reference evidence="2 3" key="1">
    <citation type="submission" date="2011-04" db="EMBL/GenBank/DDBJ databases">
        <title>The complete genome of Thermodesulfobium narugense DSM 14796.</title>
        <authorList>
            <consortium name="US DOE Joint Genome Institute (JGI-PGF)"/>
            <person name="Lucas S."/>
            <person name="Han J."/>
            <person name="Lapidus A."/>
            <person name="Bruce D."/>
            <person name="Goodwin L."/>
            <person name="Pitluck S."/>
            <person name="Peters L."/>
            <person name="Kyrpides N."/>
            <person name="Mavromatis K."/>
            <person name="Pagani I."/>
            <person name="Ivanova N."/>
            <person name="Ovchinnikova G."/>
            <person name="Zhang X."/>
            <person name="Saunders L."/>
            <person name="Detter J.C."/>
            <person name="Tapia R."/>
            <person name="Han C."/>
            <person name="Land M."/>
            <person name="Hauser L."/>
            <person name="Markowitz V."/>
            <person name="Cheng J.-F."/>
            <person name="Hugenholtz P."/>
            <person name="Woyke T."/>
            <person name="Wu D."/>
            <person name="Spring S."/>
            <person name="Schroeder M."/>
            <person name="Brambilla E."/>
            <person name="Klenk H.-P."/>
            <person name="Eisen J.A."/>
        </authorList>
    </citation>
    <scope>NUCLEOTIDE SEQUENCE [LARGE SCALE GENOMIC DNA]</scope>
    <source>
        <strain evidence="2 3">DSM 14796</strain>
    </source>
</reference>
<dbReference type="Pfam" id="PF06195">
    <property type="entry name" value="DUF996"/>
    <property type="match status" value="1"/>
</dbReference>
<organism evidence="2 3">
    <name type="scientific">Thermodesulfobium narugense DSM 14796</name>
    <dbReference type="NCBI Taxonomy" id="747365"/>
    <lineage>
        <taxon>Bacteria</taxon>
        <taxon>Pseudomonadati</taxon>
        <taxon>Thermodesulfobiota</taxon>
        <taxon>Thermodesulfobiia</taxon>
        <taxon>Thermodesulfobiales</taxon>
        <taxon>Thermodesulfobiaceae</taxon>
        <taxon>Thermodesulfobium</taxon>
    </lineage>
</organism>
<keyword evidence="1" id="KW-0472">Membrane</keyword>
<name>M1E7G6_9BACT</name>
<keyword evidence="1" id="KW-1133">Transmembrane helix</keyword>
<dbReference type="EMBL" id="CP002690">
    <property type="protein sequence ID" value="AEE14638.1"/>
    <property type="molecule type" value="Genomic_DNA"/>
</dbReference>
<sequence>MLNITKEKILGGVGSILIAFSLIPGIGHLSFILGVIMFIISIYSISKLLKESDIYSNIIKSFLISIIGIVISLFLGLYTFASVFSGHWYFGTNILLSFIIFYSFIIASAVFFRKGLIMIASLTDNELFKTSGDVMFWSTVLTIFVIGFIGIFISWILLAIAFFTLPDLMKTSKAENSQFDSDYLKFN</sequence>
<keyword evidence="1" id="KW-0812">Transmembrane</keyword>
<dbReference type="OrthoDB" id="9810512at2"/>
<feature type="transmembrane region" description="Helical" evidence="1">
    <location>
        <begin position="61"/>
        <end position="81"/>
    </location>
</feature>
<dbReference type="RefSeq" id="WP_013756361.1">
    <property type="nucleotide sequence ID" value="NC_015499.1"/>
</dbReference>